<evidence type="ECO:0000256" key="1">
    <source>
        <dbReference type="ARBA" id="ARBA00001933"/>
    </source>
</evidence>
<dbReference type="InterPro" id="IPR000183">
    <property type="entry name" value="Orn/DAP/Arg_de-COase"/>
</dbReference>
<dbReference type="Pfam" id="PF00278">
    <property type="entry name" value="Orn_DAP_Arg_deC"/>
    <property type="match status" value="1"/>
</dbReference>
<evidence type="ECO:0000256" key="4">
    <source>
        <dbReference type="RuleBase" id="RU003737"/>
    </source>
</evidence>
<proteinExistence type="inferred from homology"/>
<dbReference type="AlphaFoldDB" id="A0A917I817"/>
<evidence type="ECO:0000313" key="9">
    <source>
        <dbReference type="Proteomes" id="UP000603912"/>
    </source>
</evidence>
<dbReference type="SUPFAM" id="SSF51419">
    <property type="entry name" value="PLP-binding barrel"/>
    <property type="match status" value="1"/>
</dbReference>
<reference evidence="8" key="1">
    <citation type="journal article" date="2014" name="Int. J. Syst. Evol. Microbiol.">
        <title>Complete genome sequence of Corynebacterium casei LMG S-19264T (=DSM 44701T), isolated from a smear-ripened cheese.</title>
        <authorList>
            <consortium name="US DOE Joint Genome Institute (JGI-PGF)"/>
            <person name="Walter F."/>
            <person name="Albersmeier A."/>
            <person name="Kalinowski J."/>
            <person name="Ruckert C."/>
        </authorList>
    </citation>
    <scope>NUCLEOTIDE SEQUENCE</scope>
    <source>
        <strain evidence="8">CGMCC 1.12214</strain>
    </source>
</reference>
<dbReference type="InterPro" id="IPR009006">
    <property type="entry name" value="Ala_racemase/Decarboxylase_C"/>
</dbReference>
<feature type="modified residue" description="N6-(pyridoxal phosphate)lysine" evidence="3">
    <location>
        <position position="50"/>
    </location>
</feature>
<dbReference type="Pfam" id="PF02784">
    <property type="entry name" value="Orn_Arg_deC_N"/>
    <property type="match status" value="1"/>
</dbReference>
<dbReference type="PANTHER" id="PTHR43727:SF2">
    <property type="entry name" value="GROUP IV DECARBOXYLASE"/>
    <property type="match status" value="1"/>
</dbReference>
<comment type="caution">
    <text evidence="8">The sequence shown here is derived from an EMBL/GenBank/DDBJ whole genome shotgun (WGS) entry which is preliminary data.</text>
</comment>
<feature type="region of interest" description="Disordered" evidence="5">
    <location>
        <begin position="401"/>
        <end position="422"/>
    </location>
</feature>
<dbReference type="InterPro" id="IPR029066">
    <property type="entry name" value="PLP-binding_barrel"/>
</dbReference>
<evidence type="ECO:0000256" key="5">
    <source>
        <dbReference type="SAM" id="MobiDB-lite"/>
    </source>
</evidence>
<dbReference type="GO" id="GO:0006596">
    <property type="term" value="P:polyamine biosynthetic process"/>
    <property type="evidence" value="ECO:0007669"/>
    <property type="project" value="InterPro"/>
</dbReference>
<protein>
    <submittedName>
        <fullName evidence="8">Diaminopimelate decarboxylase</fullName>
    </submittedName>
</protein>
<dbReference type="EMBL" id="BMES01000002">
    <property type="protein sequence ID" value="GGH24716.1"/>
    <property type="molecule type" value="Genomic_DNA"/>
</dbReference>
<gene>
    <name evidence="8" type="primary">lysA</name>
    <name evidence="8" type="ORF">GCM10007036_31300</name>
</gene>
<dbReference type="GO" id="GO:0009089">
    <property type="term" value="P:lysine biosynthetic process via diaminopimelate"/>
    <property type="evidence" value="ECO:0007669"/>
    <property type="project" value="TreeGrafter"/>
</dbReference>
<dbReference type="Gene3D" id="3.20.20.10">
    <property type="entry name" value="Alanine racemase"/>
    <property type="match status" value="1"/>
</dbReference>
<reference evidence="8" key="2">
    <citation type="submission" date="2020-09" db="EMBL/GenBank/DDBJ databases">
        <authorList>
            <person name="Sun Q."/>
            <person name="Zhou Y."/>
        </authorList>
    </citation>
    <scope>NUCLEOTIDE SEQUENCE</scope>
    <source>
        <strain evidence="8">CGMCC 1.12214</strain>
    </source>
</reference>
<feature type="domain" description="Orn/DAP/Arg decarboxylase 2 C-terminal" evidence="6">
    <location>
        <begin position="21"/>
        <end position="372"/>
    </location>
</feature>
<dbReference type="PRINTS" id="PR01179">
    <property type="entry name" value="ODADCRBXLASE"/>
</dbReference>
<dbReference type="PRINTS" id="PR01182">
    <property type="entry name" value="ORNDCRBXLASE"/>
</dbReference>
<dbReference type="GO" id="GO:0008836">
    <property type="term" value="F:diaminopimelate decarboxylase activity"/>
    <property type="evidence" value="ECO:0007669"/>
    <property type="project" value="TreeGrafter"/>
</dbReference>
<keyword evidence="9" id="KW-1185">Reference proteome</keyword>
<keyword evidence="2 3" id="KW-0663">Pyridoxal phosphate</keyword>
<dbReference type="InterPro" id="IPR022644">
    <property type="entry name" value="De-COase2_N"/>
</dbReference>
<dbReference type="InterPro" id="IPR002433">
    <property type="entry name" value="Orn_de-COase"/>
</dbReference>
<comment type="similarity">
    <text evidence="4">Belongs to the Orn/Lys/Arg decarboxylase class-II family.</text>
</comment>
<feature type="domain" description="Orn/DAP/Arg decarboxylase 2 N-terminal" evidence="7">
    <location>
        <begin position="27"/>
        <end position="277"/>
    </location>
</feature>
<organism evidence="8 9">
    <name type="scientific">Alsobacter metallidurans</name>
    <dbReference type="NCBI Taxonomy" id="340221"/>
    <lineage>
        <taxon>Bacteria</taxon>
        <taxon>Pseudomonadati</taxon>
        <taxon>Pseudomonadota</taxon>
        <taxon>Alphaproteobacteria</taxon>
        <taxon>Hyphomicrobiales</taxon>
        <taxon>Alsobacteraceae</taxon>
        <taxon>Alsobacter</taxon>
    </lineage>
</organism>
<dbReference type="InterPro" id="IPR022643">
    <property type="entry name" value="De-COase2_C"/>
</dbReference>
<dbReference type="PANTHER" id="PTHR43727">
    <property type="entry name" value="DIAMINOPIMELATE DECARBOXYLASE"/>
    <property type="match status" value="1"/>
</dbReference>
<dbReference type="Gene3D" id="2.40.37.10">
    <property type="entry name" value="Lyase, Ornithine Decarboxylase, Chain A, domain 1"/>
    <property type="match status" value="1"/>
</dbReference>
<evidence type="ECO:0000259" key="7">
    <source>
        <dbReference type="Pfam" id="PF02784"/>
    </source>
</evidence>
<evidence type="ECO:0000313" key="8">
    <source>
        <dbReference type="EMBL" id="GGH24716.1"/>
    </source>
</evidence>
<name>A0A917I817_9HYPH</name>
<dbReference type="SUPFAM" id="SSF50621">
    <property type="entry name" value="Alanine racemase C-terminal domain-like"/>
    <property type="match status" value="1"/>
</dbReference>
<evidence type="ECO:0000256" key="2">
    <source>
        <dbReference type="ARBA" id="ARBA00022898"/>
    </source>
</evidence>
<sequence length="422" mass="45684">MTMAARKALVQVAKEFGTPAYVYDLDVVRARLADLARVFAPHFSVSYALKANPNPTLLASLAGQVALADASSVAEVHRSTEAGFPADRVTFSGPAKRPRELRDAISACIGGLVLESVREAAEANRIAAELHVRQDVILRINPATSPRHFGVSFSGKASQFGVDEEELSTAIERIQSLNNLKLTGFHIYSGTNSLNAQAVSDNFAIFIRIFRRACQLAELRPAKLIFGSGFGIPYLASEAELDIDAIGRLVIPSIAEMRSEPVFADTMFVLEMGRWIVGPAGWLLTSVVAEKLSRAVDFRMCDAGFNNHLAACGMMGTVIRRNWRIENVSNPDAAMHRYTLVGPLCTSIDVLASDIELPEVRVDDTLAIANSGAYGLTASPTRFISHPEPAEIVLIDGAARDATERGSPAEKPVVRDQHRGCR</sequence>
<evidence type="ECO:0000256" key="3">
    <source>
        <dbReference type="PIRSR" id="PIRSR600183-50"/>
    </source>
</evidence>
<evidence type="ECO:0000259" key="6">
    <source>
        <dbReference type="Pfam" id="PF00278"/>
    </source>
</evidence>
<dbReference type="Proteomes" id="UP000603912">
    <property type="component" value="Unassembled WGS sequence"/>
</dbReference>
<feature type="active site" description="Proton donor" evidence="3">
    <location>
        <position position="345"/>
    </location>
</feature>
<comment type="cofactor">
    <cofactor evidence="1 3">
        <name>pyridoxal 5'-phosphate</name>
        <dbReference type="ChEBI" id="CHEBI:597326"/>
    </cofactor>
</comment>
<accession>A0A917I817</accession>